<protein>
    <submittedName>
        <fullName evidence="1">Uncharacterized protein</fullName>
    </submittedName>
</protein>
<proteinExistence type="predicted"/>
<reference evidence="1 2" key="1">
    <citation type="submission" date="2019-10" db="EMBL/GenBank/DDBJ databases">
        <title>A novel species.</title>
        <authorList>
            <person name="Gao J."/>
        </authorList>
    </citation>
    <scope>NUCLEOTIDE SEQUENCE [LARGE SCALE GENOMIC DNA]</scope>
    <source>
        <strain evidence="1 2">QMT-28</strain>
    </source>
</reference>
<keyword evidence="2" id="KW-1185">Reference proteome</keyword>
<name>A0A5Q0LQK2_9ACTN</name>
<dbReference type="EMBL" id="CP045643">
    <property type="protein sequence ID" value="QFZ78829.1"/>
    <property type="molecule type" value="Genomic_DNA"/>
</dbReference>
<organism evidence="1 2">
    <name type="scientific">Streptomyces fagopyri</name>
    <dbReference type="NCBI Taxonomy" id="2662397"/>
    <lineage>
        <taxon>Bacteria</taxon>
        <taxon>Bacillati</taxon>
        <taxon>Actinomycetota</taxon>
        <taxon>Actinomycetes</taxon>
        <taxon>Kitasatosporales</taxon>
        <taxon>Streptomycetaceae</taxon>
        <taxon>Streptomyces</taxon>
    </lineage>
</organism>
<evidence type="ECO:0000313" key="2">
    <source>
        <dbReference type="Proteomes" id="UP000326179"/>
    </source>
</evidence>
<dbReference type="Pfam" id="PF19771">
    <property type="entry name" value="DUF6257"/>
    <property type="match status" value="1"/>
</dbReference>
<dbReference type="AlphaFoldDB" id="A0A5Q0LQK2"/>
<sequence>MAKPDDLKLSDFTLVEMARMGVLLGRMAKRGIADDGTGNVDLSDLQRRAERIEKTALRRKAKK</sequence>
<dbReference type="InterPro" id="IPR046224">
    <property type="entry name" value="DUF6257"/>
</dbReference>
<gene>
    <name evidence="1" type="ORF">GFH48_19030</name>
</gene>
<dbReference type="KEGG" id="sfy:GFH48_19030"/>
<accession>A0A5Q0LQK2</accession>
<dbReference type="Proteomes" id="UP000326179">
    <property type="component" value="Chromosome"/>
</dbReference>
<evidence type="ECO:0000313" key="1">
    <source>
        <dbReference type="EMBL" id="QFZ78829.1"/>
    </source>
</evidence>